<sequence>MRPEPTDARVHAALASAPRRRVLDALTRSATPLDAQTIAAGLELHVTTVRFHLEQLEAARLVHRSRAGDGQGADGRRGRPRINYVAADPTQEDSREQLIDALAGALAAGDDGGRSRSIAAGRTWADSLVVDAGGVDGAGDDEVATLVHVLDGLGFDPVRGADEIRLRACPFRDAAREHPQVVCSVHLGLVERVLAQGGGDRQPELLPFVEPEVCLITMRRATT</sequence>
<evidence type="ECO:0000313" key="2">
    <source>
        <dbReference type="Proteomes" id="UP000275048"/>
    </source>
</evidence>
<dbReference type="InterPro" id="IPR036388">
    <property type="entry name" value="WH-like_DNA-bd_sf"/>
</dbReference>
<dbReference type="Proteomes" id="UP000275048">
    <property type="component" value="Unassembled WGS sequence"/>
</dbReference>
<proteinExistence type="predicted"/>
<dbReference type="Pfam" id="PF12840">
    <property type="entry name" value="HTH_20"/>
    <property type="match status" value="1"/>
</dbReference>
<evidence type="ECO:0000313" key="1">
    <source>
        <dbReference type="EMBL" id="RNB50348.1"/>
    </source>
</evidence>
<name>A0A3M8AGK8_9MICO</name>
<organism evidence="1 2">
    <name type="scientific">Agromyces tardus</name>
    <dbReference type="NCBI Taxonomy" id="2583849"/>
    <lineage>
        <taxon>Bacteria</taxon>
        <taxon>Bacillati</taxon>
        <taxon>Actinomycetota</taxon>
        <taxon>Actinomycetes</taxon>
        <taxon>Micrococcales</taxon>
        <taxon>Microbacteriaceae</taxon>
        <taxon>Agromyces</taxon>
    </lineage>
</organism>
<dbReference type="AlphaFoldDB" id="A0A3M8AGK8"/>
<reference evidence="1 2" key="1">
    <citation type="submission" date="2018-10" db="EMBL/GenBank/DDBJ databases">
        <title>Isolation, diversity and antibacterial activity of antinobacteria from the wheat rhizosphere soil.</title>
        <authorList>
            <person name="Sun T."/>
        </authorList>
    </citation>
    <scope>NUCLEOTIDE SEQUENCE [LARGE SCALE GENOMIC DNA]</scope>
    <source>
        <strain evidence="1 2">SJ-23</strain>
    </source>
</reference>
<dbReference type="OrthoDB" id="3399802at2"/>
<dbReference type="Gene3D" id="1.10.10.10">
    <property type="entry name" value="Winged helix-like DNA-binding domain superfamily/Winged helix DNA-binding domain"/>
    <property type="match status" value="1"/>
</dbReference>
<keyword evidence="2" id="KW-1185">Reference proteome</keyword>
<comment type="caution">
    <text evidence="1">The sequence shown here is derived from an EMBL/GenBank/DDBJ whole genome shotgun (WGS) entry which is preliminary data.</text>
</comment>
<dbReference type="InterPro" id="IPR036390">
    <property type="entry name" value="WH_DNA-bd_sf"/>
</dbReference>
<gene>
    <name evidence="1" type="ORF">EDM22_07560</name>
</gene>
<dbReference type="RefSeq" id="WP_122936448.1">
    <property type="nucleotide sequence ID" value="NZ_JBHSNT010000064.1"/>
</dbReference>
<accession>A0A3M8AGK8</accession>
<dbReference type="EMBL" id="RHHB01000009">
    <property type="protein sequence ID" value="RNB50348.1"/>
    <property type="molecule type" value="Genomic_DNA"/>
</dbReference>
<dbReference type="SUPFAM" id="SSF46785">
    <property type="entry name" value="Winged helix' DNA-binding domain"/>
    <property type="match status" value="1"/>
</dbReference>
<protein>
    <submittedName>
        <fullName evidence="1">ArsR family transcriptional regulator</fullName>
    </submittedName>
</protein>